<dbReference type="SUPFAM" id="SSF53756">
    <property type="entry name" value="UDP-Glycosyltransferase/glycogen phosphorylase"/>
    <property type="match status" value="1"/>
</dbReference>
<dbReference type="InterPro" id="IPR003331">
    <property type="entry name" value="UDP_GlcNAc_Epimerase_2_dom"/>
</dbReference>
<reference evidence="2" key="1">
    <citation type="journal article" date="2014" name="Front. Microbiol.">
        <title>High frequency of phylogenetically diverse reductive dehalogenase-homologous genes in deep subseafloor sedimentary metagenomes.</title>
        <authorList>
            <person name="Kawai M."/>
            <person name="Futagami T."/>
            <person name="Toyoda A."/>
            <person name="Takaki Y."/>
            <person name="Nishi S."/>
            <person name="Hori S."/>
            <person name="Arai W."/>
            <person name="Tsubouchi T."/>
            <person name="Morono Y."/>
            <person name="Uchiyama I."/>
            <person name="Ito T."/>
            <person name="Fujiyama A."/>
            <person name="Inagaki F."/>
            <person name="Takami H."/>
        </authorList>
    </citation>
    <scope>NUCLEOTIDE SEQUENCE</scope>
    <source>
        <strain evidence="2">Expedition CK06-06</strain>
    </source>
</reference>
<dbReference type="AlphaFoldDB" id="X1EP73"/>
<evidence type="ECO:0000313" key="2">
    <source>
        <dbReference type="EMBL" id="GAH22130.1"/>
    </source>
</evidence>
<dbReference type="PANTHER" id="PTHR43174:SF1">
    <property type="entry name" value="UDP-N-ACETYLGLUCOSAMINE 2-EPIMERASE"/>
    <property type="match status" value="1"/>
</dbReference>
<sequence length="142" mass="16624">APTQIAKENLLKENIPENQIFVTGNPIVDTLEYMIKHEKIKITKEFQEDTKDPVFFLVTTHRRENFGKPMQNIRLALEKIAETSEKFQIIFPLHPNPNVQKAFKDFGKGFSNIHVIPPLSYPDFLSWMKASFLILTLWVRRK</sequence>
<dbReference type="Pfam" id="PF02350">
    <property type="entry name" value="Epimerase_2"/>
    <property type="match status" value="1"/>
</dbReference>
<comment type="caution">
    <text evidence="2">The sequence shown here is derived from an EMBL/GenBank/DDBJ whole genome shotgun (WGS) entry which is preliminary data.</text>
</comment>
<protein>
    <recommendedName>
        <fullName evidence="1">UDP-N-acetylglucosamine 2-epimerase domain-containing protein</fullName>
    </recommendedName>
</protein>
<evidence type="ECO:0000259" key="1">
    <source>
        <dbReference type="Pfam" id="PF02350"/>
    </source>
</evidence>
<proteinExistence type="predicted"/>
<name>X1EP73_9ZZZZ</name>
<dbReference type="InterPro" id="IPR029767">
    <property type="entry name" value="WecB-like"/>
</dbReference>
<gene>
    <name evidence="2" type="ORF">S03H2_04746</name>
</gene>
<feature type="non-terminal residue" evidence="2">
    <location>
        <position position="1"/>
    </location>
</feature>
<dbReference type="PANTHER" id="PTHR43174">
    <property type="entry name" value="UDP-N-ACETYLGLUCOSAMINE 2-EPIMERASE"/>
    <property type="match status" value="1"/>
</dbReference>
<dbReference type="EMBL" id="BARU01001915">
    <property type="protein sequence ID" value="GAH22130.1"/>
    <property type="molecule type" value="Genomic_DNA"/>
</dbReference>
<dbReference type="Gene3D" id="3.40.50.2000">
    <property type="entry name" value="Glycogen Phosphorylase B"/>
    <property type="match status" value="2"/>
</dbReference>
<organism evidence="2">
    <name type="scientific">marine sediment metagenome</name>
    <dbReference type="NCBI Taxonomy" id="412755"/>
    <lineage>
        <taxon>unclassified sequences</taxon>
        <taxon>metagenomes</taxon>
        <taxon>ecological metagenomes</taxon>
    </lineage>
</organism>
<feature type="domain" description="UDP-N-acetylglucosamine 2-epimerase" evidence="1">
    <location>
        <begin position="1"/>
        <end position="136"/>
    </location>
</feature>
<accession>X1EP73</accession>